<name>A0A1S5Y310_9VIRU</name>
<gene>
    <name evidence="1" type="ORF">JDFR1000234_21</name>
</gene>
<organism evidence="1">
    <name type="scientific">uncultured archaeal virus</name>
    <dbReference type="NCBI Taxonomy" id="1960247"/>
    <lineage>
        <taxon>Viruses</taxon>
        <taxon>environmental samples</taxon>
    </lineage>
</organism>
<accession>A0A1S5Y310</accession>
<evidence type="ECO:0000313" key="1">
    <source>
        <dbReference type="EMBL" id="AQQ75496.1"/>
    </source>
</evidence>
<reference evidence="1" key="1">
    <citation type="journal article" date="2017" name="MBio">
        <title>Viruses in the Oceanic Basement.</title>
        <authorList>
            <person name="Nigro O.D."/>
            <person name="Jungbluth S.P."/>
            <person name="Steward G.F."/>
            <person name="Rappe M.S."/>
        </authorList>
    </citation>
    <scope>NUCLEOTIDE SEQUENCE</scope>
    <source>
        <strain evidence="1">JdFR1000234</strain>
    </source>
</reference>
<protein>
    <submittedName>
        <fullName evidence="1">Uncharacterized protein</fullName>
    </submittedName>
</protein>
<dbReference type="EMBL" id="KY229235">
    <property type="protein sequence ID" value="AQQ75496.1"/>
    <property type="molecule type" value="Genomic_DNA"/>
</dbReference>
<proteinExistence type="predicted"/>
<sequence>MSISIGYENKGKWRSYGKSRRHVKAAGWDGRIYLTVWHLWNIWRWKKRKGLSQDGN</sequence>